<dbReference type="GO" id="GO:0046872">
    <property type="term" value="F:metal ion binding"/>
    <property type="evidence" value="ECO:0007669"/>
    <property type="project" value="UniProtKB-KW"/>
</dbReference>
<organism evidence="10 11">
    <name type="scientific">Mycobacterium lentiflavum</name>
    <dbReference type="NCBI Taxonomy" id="141349"/>
    <lineage>
        <taxon>Bacteria</taxon>
        <taxon>Bacillati</taxon>
        <taxon>Actinomycetota</taxon>
        <taxon>Actinomycetes</taxon>
        <taxon>Mycobacteriales</taxon>
        <taxon>Mycobacteriaceae</taxon>
        <taxon>Mycobacterium</taxon>
        <taxon>Mycobacterium simiae complex</taxon>
    </lineage>
</organism>
<evidence type="ECO:0000259" key="9">
    <source>
        <dbReference type="Pfam" id="PF20510"/>
    </source>
</evidence>
<dbReference type="STRING" id="141349.BN1232_03944"/>
<evidence type="ECO:0000256" key="4">
    <source>
        <dbReference type="ARBA" id="ARBA00022964"/>
    </source>
</evidence>
<evidence type="ECO:0000256" key="1">
    <source>
        <dbReference type="ARBA" id="ARBA00001962"/>
    </source>
</evidence>
<dbReference type="Proteomes" id="UP000199251">
    <property type="component" value="Unassembled WGS sequence"/>
</dbReference>
<accession>A0A0E3WD23</accession>
<feature type="binding site" evidence="8">
    <location>
        <position position="365"/>
    </location>
    <ligand>
        <name>homogentisate</name>
        <dbReference type="ChEBI" id="CHEBI:16169"/>
    </ligand>
</feature>
<dbReference type="Gene3D" id="2.60.120.10">
    <property type="entry name" value="Jelly Rolls"/>
    <property type="match status" value="1"/>
</dbReference>
<feature type="binding site" evidence="8">
    <location>
        <position position="365"/>
    </location>
    <ligand>
        <name>Fe cation</name>
        <dbReference type="ChEBI" id="CHEBI:24875"/>
    </ligand>
</feature>
<proteinExistence type="inferred from homology"/>
<dbReference type="CDD" id="cd02208">
    <property type="entry name" value="cupin_RmlC-like"/>
    <property type="match status" value="1"/>
</dbReference>
<name>A0A0E3WD23_MYCLN</name>
<dbReference type="InterPro" id="IPR014710">
    <property type="entry name" value="RmlC-like_jellyroll"/>
</dbReference>
<evidence type="ECO:0000256" key="5">
    <source>
        <dbReference type="ARBA" id="ARBA00023002"/>
    </source>
</evidence>
<gene>
    <name evidence="10" type="ORF">BN1232_03944</name>
</gene>
<dbReference type="InterPro" id="IPR046452">
    <property type="entry name" value="HgmA_N"/>
</dbReference>
<keyword evidence="4 10" id="KW-0223">Dioxygenase</keyword>
<protein>
    <submittedName>
        <fullName evidence="10">Homogentisate 1,2-dioxygenase</fullName>
    </submittedName>
</protein>
<dbReference type="EMBL" id="CTEE01000001">
    <property type="protein sequence ID" value="CQD17586.1"/>
    <property type="molecule type" value="Genomic_DNA"/>
</dbReference>
<keyword evidence="6 8" id="KW-0408">Iron</keyword>
<dbReference type="InterPro" id="IPR005708">
    <property type="entry name" value="Homogentis_dOase"/>
</dbReference>
<evidence type="ECO:0000256" key="2">
    <source>
        <dbReference type="ARBA" id="ARBA00007757"/>
    </source>
</evidence>
<reference evidence="10 11" key="1">
    <citation type="submission" date="2015-03" db="EMBL/GenBank/DDBJ databases">
        <authorList>
            <person name="Urmite Genomes"/>
        </authorList>
    </citation>
    <scope>NUCLEOTIDE SEQUENCE [LARGE SCALE GENOMIC DNA]</scope>
    <source>
        <strain evidence="10 11">CSUR P1491</strain>
    </source>
</reference>
<keyword evidence="3 8" id="KW-0479">Metal-binding</keyword>
<dbReference type="Pfam" id="PF20510">
    <property type="entry name" value="HgmA_N"/>
    <property type="match status" value="1"/>
</dbReference>
<evidence type="ECO:0000256" key="3">
    <source>
        <dbReference type="ARBA" id="ARBA00022723"/>
    </source>
</evidence>
<feature type="binding site" evidence="8">
    <location>
        <position position="330"/>
    </location>
    <ligand>
        <name>Fe cation</name>
        <dbReference type="ChEBI" id="CHEBI:24875"/>
    </ligand>
</feature>
<dbReference type="GO" id="GO:0005737">
    <property type="term" value="C:cytoplasm"/>
    <property type="evidence" value="ECO:0007669"/>
    <property type="project" value="TreeGrafter"/>
</dbReference>
<evidence type="ECO:0000256" key="8">
    <source>
        <dbReference type="PIRSR" id="PIRSR605708-2"/>
    </source>
</evidence>
<comment type="similarity">
    <text evidence="2">Belongs to the homogentisate dioxygenase family.</text>
</comment>
<feature type="active site" description="Proton acceptor" evidence="7">
    <location>
        <position position="293"/>
    </location>
</feature>
<dbReference type="InterPro" id="IPR011051">
    <property type="entry name" value="RmlC_Cupin_sf"/>
</dbReference>
<feature type="binding site" evidence="8">
    <location>
        <position position="336"/>
    </location>
    <ligand>
        <name>Fe cation</name>
        <dbReference type="ChEBI" id="CHEBI:24875"/>
    </ligand>
</feature>
<keyword evidence="5" id="KW-0560">Oxidoreductase</keyword>
<evidence type="ECO:0000313" key="11">
    <source>
        <dbReference type="Proteomes" id="UP000199251"/>
    </source>
</evidence>
<comment type="cofactor">
    <cofactor evidence="1 8">
        <name>Fe cation</name>
        <dbReference type="ChEBI" id="CHEBI:24875"/>
    </cofactor>
</comment>
<evidence type="ECO:0000256" key="6">
    <source>
        <dbReference type="ARBA" id="ARBA00023004"/>
    </source>
</evidence>
<feature type="domain" description="Homogentisate 1,2-dioxygenase N-terminal" evidence="9">
    <location>
        <begin position="151"/>
        <end position="280"/>
    </location>
</feature>
<evidence type="ECO:0000313" key="10">
    <source>
        <dbReference type="EMBL" id="CQD17586.1"/>
    </source>
</evidence>
<dbReference type="SUPFAM" id="SSF51182">
    <property type="entry name" value="RmlC-like cupins"/>
    <property type="match status" value="1"/>
</dbReference>
<evidence type="ECO:0000256" key="7">
    <source>
        <dbReference type="PIRSR" id="PIRSR605708-1"/>
    </source>
</evidence>
<dbReference type="GO" id="GO:0006559">
    <property type="term" value="P:L-phenylalanine catabolic process"/>
    <property type="evidence" value="ECO:0007669"/>
    <property type="project" value="InterPro"/>
</dbReference>
<dbReference type="AlphaFoldDB" id="A0A0E3WD23"/>
<dbReference type="PANTHER" id="PTHR11056">
    <property type="entry name" value="HOMOGENTISATE 1,2-DIOXYGENASE"/>
    <property type="match status" value="1"/>
</dbReference>
<dbReference type="GO" id="GO:0006570">
    <property type="term" value="P:tyrosine metabolic process"/>
    <property type="evidence" value="ECO:0007669"/>
    <property type="project" value="InterPro"/>
</dbReference>
<dbReference type="GO" id="GO:0004411">
    <property type="term" value="F:homogentisate 1,2-dioxygenase activity"/>
    <property type="evidence" value="ECO:0007669"/>
    <property type="project" value="InterPro"/>
</dbReference>
<sequence length="406" mass="46462">MTWRRYADKRFKARFCLVFADQRNNQMVIVKCRMMSYAGAMTMRTLIQLSKGKTSRQAHRNLPGAGINGELLKDDELTRRGFDGREAVLYRSNDPTVFRTEGRFKSTSAMLADIKPEDLTDPRGNPQRLYYNADVTIWLSRRAEPMPFYRRNVDGDECWFVHRGSGTVETEFGPISYGQGDYVVIPKAITHRFVVDAGETMLFGIETVGELRAPTYVGLGRHAPFDPDVIRVPEPAAILSDRDEYEIRVKYDHEYSSIFVDHHPCDVQGWKGDYFPFAFNIADWNVIMSDSLHLPPSMHCFLVADGINIINLLPRPFETVAGVERIPWFHRNADYDEIALIHGGKSLGRPLKSGLVSHDPQGIHHGFPDRARIKSRREWDEHSRIEWEIIMVEAARPLKLDPAVQG</sequence>
<dbReference type="PANTHER" id="PTHR11056:SF0">
    <property type="entry name" value="HOMOGENTISATE 1,2-DIOXYGENASE"/>
    <property type="match status" value="1"/>
</dbReference>